<evidence type="ECO:0000256" key="8">
    <source>
        <dbReference type="SAM" id="Phobius"/>
    </source>
</evidence>
<keyword evidence="2" id="KW-0813">Transport</keyword>
<evidence type="ECO:0000259" key="9">
    <source>
        <dbReference type="Pfam" id="PF01699"/>
    </source>
</evidence>
<dbReference type="Gene3D" id="1.20.1420.30">
    <property type="entry name" value="NCX, central ion-binding region"/>
    <property type="match status" value="1"/>
</dbReference>
<dbReference type="InterPro" id="IPR051359">
    <property type="entry name" value="CaCA_antiporter"/>
</dbReference>
<evidence type="ECO:0000256" key="4">
    <source>
        <dbReference type="ARBA" id="ARBA00022568"/>
    </source>
</evidence>
<proteinExistence type="predicted"/>
<evidence type="ECO:0000256" key="2">
    <source>
        <dbReference type="ARBA" id="ARBA00022448"/>
    </source>
</evidence>
<dbReference type="PANTHER" id="PTHR12266:SF0">
    <property type="entry name" value="MITOCHONDRIAL SODIUM_CALCIUM EXCHANGER PROTEIN"/>
    <property type="match status" value="1"/>
</dbReference>
<comment type="subcellular location">
    <subcellularLocation>
        <location evidence="1">Membrane</location>
        <topology evidence="1">Multi-pass membrane protein</topology>
    </subcellularLocation>
</comment>
<keyword evidence="3" id="KW-0050">Antiport</keyword>
<protein>
    <submittedName>
        <fullName evidence="11">Sodium/calcium exchanger membrane region domain-containing protein</fullName>
    </submittedName>
</protein>
<dbReference type="GO" id="GO:0016020">
    <property type="term" value="C:membrane"/>
    <property type="evidence" value="ECO:0007669"/>
    <property type="project" value="UniProtKB-SubCell"/>
</dbReference>
<keyword evidence="4" id="KW-0106">Calcium</keyword>
<evidence type="ECO:0000256" key="1">
    <source>
        <dbReference type="ARBA" id="ARBA00004141"/>
    </source>
</evidence>
<dbReference type="AlphaFoldDB" id="A0A914E739"/>
<keyword evidence="6 8" id="KW-1133">Transmembrane helix</keyword>
<evidence type="ECO:0000256" key="5">
    <source>
        <dbReference type="ARBA" id="ARBA00022692"/>
    </source>
</evidence>
<keyword evidence="4" id="KW-0406">Ion transport</keyword>
<sequence>MLIMLGVILRISPEILAVTVLAWANCVGDIVADTSIARKGFQRMAISAAVGGPLFNLLIGFGVSFLLAKLQGKVVYLKVRTEMKVMLN</sequence>
<reference evidence="11" key="1">
    <citation type="submission" date="2022-11" db="UniProtKB">
        <authorList>
            <consortium name="WormBaseParasite"/>
        </authorList>
    </citation>
    <scope>IDENTIFICATION</scope>
</reference>
<evidence type="ECO:0000256" key="3">
    <source>
        <dbReference type="ARBA" id="ARBA00022449"/>
    </source>
</evidence>
<organism evidence="10 11">
    <name type="scientific">Acrobeloides nanus</name>
    <dbReference type="NCBI Taxonomy" id="290746"/>
    <lineage>
        <taxon>Eukaryota</taxon>
        <taxon>Metazoa</taxon>
        <taxon>Ecdysozoa</taxon>
        <taxon>Nematoda</taxon>
        <taxon>Chromadorea</taxon>
        <taxon>Rhabditida</taxon>
        <taxon>Tylenchina</taxon>
        <taxon>Cephalobomorpha</taxon>
        <taxon>Cephaloboidea</taxon>
        <taxon>Cephalobidae</taxon>
        <taxon>Acrobeloides</taxon>
    </lineage>
</organism>
<keyword evidence="10" id="KW-1185">Reference proteome</keyword>
<dbReference type="InterPro" id="IPR004837">
    <property type="entry name" value="NaCa_Exmemb"/>
</dbReference>
<dbReference type="Proteomes" id="UP000887540">
    <property type="component" value="Unplaced"/>
</dbReference>
<dbReference type="WBParaSite" id="ACRNAN_scaffold6029.g20717.t1">
    <property type="protein sequence ID" value="ACRNAN_scaffold6029.g20717.t1"/>
    <property type="gene ID" value="ACRNAN_scaffold6029.g20717"/>
</dbReference>
<keyword evidence="5 8" id="KW-0812">Transmembrane</keyword>
<evidence type="ECO:0000313" key="10">
    <source>
        <dbReference type="Proteomes" id="UP000887540"/>
    </source>
</evidence>
<accession>A0A914E739</accession>
<evidence type="ECO:0000256" key="7">
    <source>
        <dbReference type="ARBA" id="ARBA00023136"/>
    </source>
</evidence>
<feature type="domain" description="Sodium/calcium exchanger membrane region" evidence="9">
    <location>
        <begin position="4"/>
        <end position="79"/>
    </location>
</feature>
<dbReference type="InterPro" id="IPR044880">
    <property type="entry name" value="NCX_ion-bd_dom_sf"/>
</dbReference>
<dbReference type="Pfam" id="PF01699">
    <property type="entry name" value="Na_Ca_ex"/>
    <property type="match status" value="1"/>
</dbReference>
<evidence type="ECO:0000256" key="6">
    <source>
        <dbReference type="ARBA" id="ARBA00022989"/>
    </source>
</evidence>
<feature type="transmembrane region" description="Helical" evidence="8">
    <location>
        <begin position="44"/>
        <end position="68"/>
    </location>
</feature>
<dbReference type="GO" id="GO:0006874">
    <property type="term" value="P:intracellular calcium ion homeostasis"/>
    <property type="evidence" value="ECO:0007669"/>
    <property type="project" value="TreeGrafter"/>
</dbReference>
<name>A0A914E739_9BILA</name>
<dbReference type="PANTHER" id="PTHR12266">
    <property type="entry name" value="NA+/CA2+ K+ INDEPENDENT EXCHANGER"/>
    <property type="match status" value="1"/>
</dbReference>
<keyword evidence="4" id="KW-0109">Calcium transport</keyword>
<keyword evidence="7 8" id="KW-0472">Membrane</keyword>
<evidence type="ECO:0000313" key="11">
    <source>
        <dbReference type="WBParaSite" id="ACRNAN_scaffold6029.g20717.t1"/>
    </source>
</evidence>
<dbReference type="GO" id="GO:0005432">
    <property type="term" value="F:calcium:sodium antiporter activity"/>
    <property type="evidence" value="ECO:0007669"/>
    <property type="project" value="TreeGrafter"/>
</dbReference>